<organism evidence="2 3">
    <name type="scientific">Sulfurisphaera tokodaii</name>
    <dbReference type="NCBI Taxonomy" id="111955"/>
    <lineage>
        <taxon>Archaea</taxon>
        <taxon>Thermoproteota</taxon>
        <taxon>Thermoprotei</taxon>
        <taxon>Sulfolobales</taxon>
        <taxon>Sulfolobaceae</taxon>
        <taxon>Sulfurisphaera</taxon>
    </lineage>
</organism>
<reference evidence="2" key="1">
    <citation type="journal article" date="2020" name="bioRxiv">
        <title>A rank-normalized archaeal taxonomy based on genome phylogeny resolves widespread incomplete and uneven classifications.</title>
        <authorList>
            <person name="Rinke C."/>
            <person name="Chuvochina M."/>
            <person name="Mussig A.J."/>
            <person name="Chaumeil P.-A."/>
            <person name="Waite D.W."/>
            <person name="Whitman W.B."/>
            <person name="Parks D.H."/>
            <person name="Hugenholtz P."/>
        </authorList>
    </citation>
    <scope>NUCLEOTIDE SEQUENCE</scope>
    <source>
        <strain evidence="2">UBA8838</strain>
    </source>
</reference>
<comment type="caution">
    <text evidence="2">The sequence shown here is derived from an EMBL/GenBank/DDBJ whole genome shotgun (WGS) entry which is preliminary data.</text>
</comment>
<sequence length="300" mass="34911">MSVRRLQKIKGGSYIISLPSEWVRKNGLDVKSELKVYEIYDGLKIKPERKINNEREIILRDLNETLYLISVYYMQGIEKIIVKSDNVMSQEVKKALRELQLTHAGLEIEDETFDKIVFKVNLPVSTDLNGLVSSFVDKIRKLLYDLRVLENFNKEIKEDLITRCDILMKDYRVIIRNIAIGVQLDDLYNFSLPFKDIILYAIFMRDLGRLISHLRTFLMLADEKSIPSTELIDTLISMFTSATSMFMTENLSDIQQIRKNMKIIEEKCNTTIEACKEFVRMASYCVAIMDDAVHKSVRLI</sequence>
<evidence type="ECO:0000313" key="3">
    <source>
        <dbReference type="Proteomes" id="UP000646844"/>
    </source>
</evidence>
<dbReference type="RefSeq" id="WP_010980500.1">
    <property type="nucleotide sequence ID" value="NZ_BAABQO010000010.1"/>
</dbReference>
<protein>
    <submittedName>
        <fullName evidence="2">Phosphate uptake regulator PhoU</fullName>
    </submittedName>
</protein>
<dbReference type="EMBL" id="DUJO01000026">
    <property type="protein sequence ID" value="HII74062.1"/>
    <property type="molecule type" value="Genomic_DNA"/>
</dbReference>
<dbReference type="GeneID" id="1460498"/>
<name>A0A832WRG6_9CREN</name>
<dbReference type="SMART" id="SM00966">
    <property type="entry name" value="SpoVT_AbrB"/>
    <property type="match status" value="1"/>
</dbReference>
<feature type="domain" description="SpoVT-AbrB" evidence="1">
    <location>
        <begin position="8"/>
        <end position="53"/>
    </location>
</feature>
<accession>A0A832WRG6</accession>
<dbReference type="OMA" id="SVYYMQG"/>
<gene>
    <name evidence="2" type="ORF">HA332_06735</name>
</gene>
<dbReference type="AlphaFoldDB" id="A0A832WRG6"/>
<dbReference type="Proteomes" id="UP000646844">
    <property type="component" value="Unassembled WGS sequence"/>
</dbReference>
<dbReference type="InterPro" id="IPR007159">
    <property type="entry name" value="SpoVT-AbrB_dom"/>
</dbReference>
<evidence type="ECO:0000259" key="1">
    <source>
        <dbReference type="SMART" id="SM00966"/>
    </source>
</evidence>
<evidence type="ECO:0000313" key="2">
    <source>
        <dbReference type="EMBL" id="HII74062.1"/>
    </source>
</evidence>
<dbReference type="GO" id="GO:0003677">
    <property type="term" value="F:DNA binding"/>
    <property type="evidence" value="ECO:0007669"/>
    <property type="project" value="InterPro"/>
</dbReference>
<proteinExistence type="predicted"/>
<dbReference type="Pfam" id="PF04014">
    <property type="entry name" value="MazE_antitoxin"/>
    <property type="match status" value="1"/>
</dbReference>